<accession>A0ABY5E6B5</accession>
<organism evidence="1 2">
    <name type="scientific">Arcobacter roscoffensis</name>
    <dbReference type="NCBI Taxonomy" id="2961520"/>
    <lineage>
        <taxon>Bacteria</taxon>
        <taxon>Pseudomonadati</taxon>
        <taxon>Campylobacterota</taxon>
        <taxon>Epsilonproteobacteria</taxon>
        <taxon>Campylobacterales</taxon>
        <taxon>Arcobacteraceae</taxon>
        <taxon>Arcobacter</taxon>
    </lineage>
</organism>
<proteinExistence type="predicted"/>
<sequence length="103" mass="11895">MAQEQIDVLVLLDVGGLQDEEKLEKFLKRKSFKAVEGEKHVYTSFSTTTLVTTKAFILEIFKEGLQKAGFENANLVFLLNETPYPPHYFDKETGFFEELKEEK</sequence>
<dbReference type="RefSeq" id="WP_254577223.1">
    <property type="nucleotide sequence ID" value="NZ_CP100595.1"/>
</dbReference>
<evidence type="ECO:0000313" key="2">
    <source>
        <dbReference type="Proteomes" id="UP001060012"/>
    </source>
</evidence>
<protein>
    <submittedName>
        <fullName evidence="1">Uncharacterized protein</fullName>
    </submittedName>
</protein>
<name>A0ABY5E6B5_9BACT</name>
<reference evidence="1" key="1">
    <citation type="submission" date="2022-07" db="EMBL/GenBank/DDBJ databases">
        <title>Arcobacter roscoffensis sp. nov., a marine bacterium isolated from coastal seawater collected from Roscoff, France.</title>
        <authorList>
            <person name="Pascual J."/>
            <person name="Lepeaux C."/>
            <person name="Methner A."/>
            <person name="Overmann J."/>
        </authorList>
    </citation>
    <scope>NUCLEOTIDE SEQUENCE</scope>
    <source>
        <strain evidence="1">ARW1-2F2</strain>
    </source>
</reference>
<keyword evidence="2" id="KW-1185">Reference proteome</keyword>
<dbReference type="EMBL" id="CP100595">
    <property type="protein sequence ID" value="UTJ07044.1"/>
    <property type="molecule type" value="Genomic_DNA"/>
</dbReference>
<evidence type="ECO:0000313" key="1">
    <source>
        <dbReference type="EMBL" id="UTJ07044.1"/>
    </source>
</evidence>
<dbReference type="Proteomes" id="UP001060012">
    <property type="component" value="Chromosome"/>
</dbReference>
<gene>
    <name evidence="1" type="ORF">NJU99_02815</name>
</gene>